<sequence>MATYVLVHGGGHGGWCYRFVARWLREKGHDVYTPTLTGLSDRSHLLSPAVDLNLHITDIVNLLNYEELTDVILVGHSYGGMVITGVADRATDRIGNVVYLDAAYPMNGQSLADVAPEMMSAAHNDKRVVDGVELVLFPGSYPMTDDDYYGVTDPALIDWMKPKLSPHPWACFTQKLELVNEAAMRQLPQSFIACSANMQDEYREALQGLCQGRFWEIDTGHDLMITEPAWVANVLQEISLAGESG</sequence>
<evidence type="ECO:0000259" key="1">
    <source>
        <dbReference type="Pfam" id="PF12697"/>
    </source>
</evidence>
<dbReference type="GO" id="GO:0080032">
    <property type="term" value="F:methyl jasmonate esterase activity"/>
    <property type="evidence" value="ECO:0007669"/>
    <property type="project" value="TreeGrafter"/>
</dbReference>
<dbReference type="AlphaFoldDB" id="A0A9E5T383"/>
<dbReference type="InterPro" id="IPR045889">
    <property type="entry name" value="MES/HNL"/>
</dbReference>
<dbReference type="Proteomes" id="UP000787472">
    <property type="component" value="Unassembled WGS sequence"/>
</dbReference>
<dbReference type="InterPro" id="IPR029058">
    <property type="entry name" value="AB_hydrolase_fold"/>
</dbReference>
<dbReference type="PANTHER" id="PTHR10992:SF1086">
    <property type="entry name" value="AB HYDROLASE-1 DOMAIN-CONTAINING PROTEIN"/>
    <property type="match status" value="1"/>
</dbReference>
<accession>A0A9E5T383</accession>
<evidence type="ECO:0000313" key="3">
    <source>
        <dbReference type="Proteomes" id="UP000787472"/>
    </source>
</evidence>
<feature type="domain" description="AB hydrolase-1" evidence="1">
    <location>
        <begin position="5"/>
        <end position="233"/>
    </location>
</feature>
<dbReference type="EMBL" id="JAAONZ010000037">
    <property type="protein sequence ID" value="NHO68536.1"/>
    <property type="molecule type" value="Genomic_DNA"/>
</dbReference>
<dbReference type="GO" id="GO:0080030">
    <property type="term" value="F:methyl indole-3-acetate esterase activity"/>
    <property type="evidence" value="ECO:0007669"/>
    <property type="project" value="TreeGrafter"/>
</dbReference>
<evidence type="ECO:0000313" key="2">
    <source>
        <dbReference type="EMBL" id="NHO68536.1"/>
    </source>
</evidence>
<proteinExistence type="predicted"/>
<dbReference type="Pfam" id="PF12697">
    <property type="entry name" value="Abhydrolase_6"/>
    <property type="match status" value="1"/>
</dbReference>
<keyword evidence="3" id="KW-1185">Reference proteome</keyword>
<dbReference type="RefSeq" id="WP_167192501.1">
    <property type="nucleotide sequence ID" value="NZ_JAAONZ010000037.1"/>
</dbReference>
<reference evidence="2" key="1">
    <citation type="submission" date="2020-03" db="EMBL/GenBank/DDBJ databases">
        <authorList>
            <person name="Guo F."/>
        </authorList>
    </citation>
    <scope>NUCLEOTIDE SEQUENCE</scope>
    <source>
        <strain evidence="2">JCM 30134</strain>
    </source>
</reference>
<dbReference type="SUPFAM" id="SSF53474">
    <property type="entry name" value="alpha/beta-Hydrolases"/>
    <property type="match status" value="1"/>
</dbReference>
<dbReference type="InterPro" id="IPR000073">
    <property type="entry name" value="AB_hydrolase_1"/>
</dbReference>
<organism evidence="2 3">
    <name type="scientific">Pseudomaricurvus hydrocarbonicus</name>
    <dbReference type="NCBI Taxonomy" id="1470433"/>
    <lineage>
        <taxon>Bacteria</taxon>
        <taxon>Pseudomonadati</taxon>
        <taxon>Pseudomonadota</taxon>
        <taxon>Gammaproteobacteria</taxon>
        <taxon>Cellvibrionales</taxon>
        <taxon>Cellvibrionaceae</taxon>
        <taxon>Pseudomaricurvus</taxon>
    </lineage>
</organism>
<protein>
    <submittedName>
        <fullName evidence="2">Alpha/beta hydrolase</fullName>
    </submittedName>
</protein>
<gene>
    <name evidence="2" type="ORF">G8770_23535</name>
</gene>
<dbReference type="Gene3D" id="3.40.50.1820">
    <property type="entry name" value="alpha/beta hydrolase"/>
    <property type="match status" value="1"/>
</dbReference>
<name>A0A9E5T383_9GAMM</name>
<keyword evidence="2" id="KW-0378">Hydrolase</keyword>
<dbReference type="PANTHER" id="PTHR10992">
    <property type="entry name" value="METHYLESTERASE FAMILY MEMBER"/>
    <property type="match status" value="1"/>
</dbReference>
<comment type="caution">
    <text evidence="2">The sequence shown here is derived from an EMBL/GenBank/DDBJ whole genome shotgun (WGS) entry which is preliminary data.</text>
</comment>